<proteinExistence type="inferred from homology"/>
<keyword evidence="6 12" id="KW-0032">Aminotransferase</keyword>
<dbReference type="InterPro" id="IPR005861">
    <property type="entry name" value="HisP_aminotrans"/>
</dbReference>
<evidence type="ECO:0000256" key="11">
    <source>
        <dbReference type="ARBA" id="ARBA00047481"/>
    </source>
</evidence>
<dbReference type="CDD" id="cd00609">
    <property type="entry name" value="AAT_like"/>
    <property type="match status" value="1"/>
</dbReference>
<dbReference type="InterPro" id="IPR015424">
    <property type="entry name" value="PyrdxlP-dep_Trfase"/>
</dbReference>
<organism evidence="14 15">
    <name type="scientific">Marinoscillum furvescens DSM 4134</name>
    <dbReference type="NCBI Taxonomy" id="1122208"/>
    <lineage>
        <taxon>Bacteria</taxon>
        <taxon>Pseudomonadati</taxon>
        <taxon>Bacteroidota</taxon>
        <taxon>Cytophagia</taxon>
        <taxon>Cytophagales</taxon>
        <taxon>Reichenbachiellaceae</taxon>
        <taxon>Marinoscillum</taxon>
    </lineage>
</organism>
<dbReference type="Proteomes" id="UP000256779">
    <property type="component" value="Unassembled WGS sequence"/>
</dbReference>
<protein>
    <recommendedName>
        <fullName evidence="12">Histidinol-phosphate aminotransferase</fullName>
        <ecNumber evidence="12">2.6.1.9</ecNumber>
    </recommendedName>
    <alternativeName>
        <fullName evidence="12">Imidazole acetol-phosphate transaminase</fullName>
    </alternativeName>
</protein>
<gene>
    <name evidence="12" type="primary">hisC</name>
    <name evidence="14" type="ORF">C7460_10276</name>
</gene>
<dbReference type="NCBIfam" id="TIGR01141">
    <property type="entry name" value="hisC"/>
    <property type="match status" value="1"/>
</dbReference>
<evidence type="ECO:0000256" key="7">
    <source>
        <dbReference type="ARBA" id="ARBA00022605"/>
    </source>
</evidence>
<dbReference type="UniPathway" id="UPA00031">
    <property type="reaction ID" value="UER00012"/>
</dbReference>
<evidence type="ECO:0000256" key="12">
    <source>
        <dbReference type="HAMAP-Rule" id="MF_01023"/>
    </source>
</evidence>
<dbReference type="InterPro" id="IPR001917">
    <property type="entry name" value="Aminotrans_II_pyridoxalP_BS"/>
</dbReference>
<evidence type="ECO:0000256" key="4">
    <source>
        <dbReference type="ARBA" id="ARBA00007970"/>
    </source>
</evidence>
<dbReference type="EC" id="2.6.1.9" evidence="12"/>
<dbReference type="InterPro" id="IPR004839">
    <property type="entry name" value="Aminotransferase_I/II_large"/>
</dbReference>
<sequence length="335" mass="37703">MKAYSSARDEFEGEAEVFLDANENALGSAASGHFNRYPDPHHKALKERWSALKGVGQERIFFGNGSDEPIDLLIRLFCEPGKDYIITLPPTYGMYKVSASINAVENKLVPLTPDFELDMPALTSAWDEHAKLLFLCSPNNPSGNLLRRQDMHELIKSFPGIVVVDEAYIDFSPEASWIDELEKYPNLVVLQTLSKAWGMAGIRVGVAMGDPYVIAMLEKIKPPYNLSLANQQLALEAMANHEKQKNHVQTLLAEREKLIHALEGVEQVRKIVPSAANFLLVEFDRADELFHFMIERGVIVRNRTRELHCEGCLRVTVGTSAENQRFLTLVNDFYA</sequence>
<dbReference type="GO" id="GO:0004400">
    <property type="term" value="F:histidinol-phosphate transaminase activity"/>
    <property type="evidence" value="ECO:0007669"/>
    <property type="project" value="UniProtKB-UniRule"/>
</dbReference>
<keyword evidence="8 12" id="KW-0808">Transferase</keyword>
<evidence type="ECO:0000259" key="13">
    <source>
        <dbReference type="Pfam" id="PF00155"/>
    </source>
</evidence>
<feature type="domain" description="Aminotransferase class I/classII large" evidence="13">
    <location>
        <begin position="24"/>
        <end position="327"/>
    </location>
</feature>
<reference evidence="14 15" key="1">
    <citation type="submission" date="2018-07" db="EMBL/GenBank/DDBJ databases">
        <title>Genomic Encyclopedia of Type Strains, Phase IV (KMG-IV): sequencing the most valuable type-strain genomes for metagenomic binning, comparative biology and taxonomic classification.</title>
        <authorList>
            <person name="Goeker M."/>
        </authorList>
    </citation>
    <scope>NUCLEOTIDE SEQUENCE [LARGE SCALE GENOMIC DNA]</scope>
    <source>
        <strain evidence="14 15">DSM 4134</strain>
    </source>
</reference>
<dbReference type="HAMAP" id="MF_01023">
    <property type="entry name" value="HisC_aminotrans_2"/>
    <property type="match status" value="1"/>
</dbReference>
<evidence type="ECO:0000256" key="3">
    <source>
        <dbReference type="ARBA" id="ARBA00005189"/>
    </source>
</evidence>
<comment type="cofactor">
    <cofactor evidence="1 12">
        <name>pyridoxal 5'-phosphate</name>
        <dbReference type="ChEBI" id="CHEBI:597326"/>
    </cofactor>
</comment>
<dbReference type="Gene3D" id="3.90.1150.10">
    <property type="entry name" value="Aspartate Aminotransferase, domain 1"/>
    <property type="match status" value="1"/>
</dbReference>
<feature type="modified residue" description="N6-(pyridoxal phosphate)lysine" evidence="12">
    <location>
        <position position="195"/>
    </location>
</feature>
<dbReference type="Gene3D" id="3.40.640.10">
    <property type="entry name" value="Type I PLP-dependent aspartate aminotransferase-like (Major domain)"/>
    <property type="match status" value="1"/>
</dbReference>
<keyword evidence="15" id="KW-1185">Reference proteome</keyword>
<evidence type="ECO:0000256" key="8">
    <source>
        <dbReference type="ARBA" id="ARBA00022679"/>
    </source>
</evidence>
<dbReference type="PANTHER" id="PTHR42885">
    <property type="entry name" value="HISTIDINOL-PHOSPHATE AMINOTRANSFERASE-RELATED"/>
    <property type="match status" value="1"/>
</dbReference>
<evidence type="ECO:0000256" key="6">
    <source>
        <dbReference type="ARBA" id="ARBA00022576"/>
    </source>
</evidence>
<dbReference type="InterPro" id="IPR015421">
    <property type="entry name" value="PyrdxlP-dep_Trfase_major"/>
</dbReference>
<dbReference type="PANTHER" id="PTHR42885:SF2">
    <property type="entry name" value="HISTIDINOL-PHOSPHATE AMINOTRANSFERASE"/>
    <property type="match status" value="1"/>
</dbReference>
<dbReference type="PROSITE" id="PS00599">
    <property type="entry name" value="AA_TRANSFER_CLASS_2"/>
    <property type="match status" value="1"/>
</dbReference>
<evidence type="ECO:0000256" key="5">
    <source>
        <dbReference type="ARBA" id="ARBA00011738"/>
    </source>
</evidence>
<comment type="pathway">
    <text evidence="3">Lipid metabolism.</text>
</comment>
<keyword evidence="10 12" id="KW-0368">Histidine biosynthesis</keyword>
<dbReference type="EMBL" id="QREG01000002">
    <property type="protein sequence ID" value="REE02056.1"/>
    <property type="molecule type" value="Genomic_DNA"/>
</dbReference>
<dbReference type="InterPro" id="IPR015422">
    <property type="entry name" value="PyrdxlP-dep_Trfase_small"/>
</dbReference>
<name>A0A3D9L8Q4_MARFU</name>
<evidence type="ECO:0000313" key="15">
    <source>
        <dbReference type="Proteomes" id="UP000256779"/>
    </source>
</evidence>
<comment type="subunit">
    <text evidence="5 12">Homodimer.</text>
</comment>
<accession>A0A3D9L8Q4</accession>
<dbReference type="GO" id="GO:0030170">
    <property type="term" value="F:pyridoxal phosphate binding"/>
    <property type="evidence" value="ECO:0007669"/>
    <property type="project" value="InterPro"/>
</dbReference>
<dbReference type="SUPFAM" id="SSF53383">
    <property type="entry name" value="PLP-dependent transferases"/>
    <property type="match status" value="1"/>
</dbReference>
<keyword evidence="9 12" id="KW-0663">Pyridoxal phosphate</keyword>
<evidence type="ECO:0000256" key="1">
    <source>
        <dbReference type="ARBA" id="ARBA00001933"/>
    </source>
</evidence>
<dbReference type="RefSeq" id="WP_317127682.1">
    <property type="nucleotide sequence ID" value="NZ_QREG01000002.1"/>
</dbReference>
<comment type="similarity">
    <text evidence="4 12">Belongs to the class-II pyridoxal-phosphate-dependent aminotransferase family. Histidinol-phosphate aminotransferase subfamily.</text>
</comment>
<keyword evidence="7 12" id="KW-0028">Amino-acid biosynthesis</keyword>
<dbReference type="GO" id="GO:0000105">
    <property type="term" value="P:L-histidine biosynthetic process"/>
    <property type="evidence" value="ECO:0007669"/>
    <property type="project" value="UniProtKB-UniRule"/>
</dbReference>
<dbReference type="Pfam" id="PF00155">
    <property type="entry name" value="Aminotran_1_2"/>
    <property type="match status" value="1"/>
</dbReference>
<evidence type="ECO:0000256" key="10">
    <source>
        <dbReference type="ARBA" id="ARBA00023102"/>
    </source>
</evidence>
<comment type="caution">
    <text evidence="14">The sequence shown here is derived from an EMBL/GenBank/DDBJ whole genome shotgun (WGS) entry which is preliminary data.</text>
</comment>
<comment type="pathway">
    <text evidence="2 12">Amino-acid biosynthesis; L-histidine biosynthesis; L-histidine from 5-phospho-alpha-D-ribose 1-diphosphate: step 7/9.</text>
</comment>
<comment type="catalytic activity">
    <reaction evidence="11 12">
        <text>L-histidinol phosphate + 2-oxoglutarate = 3-(imidazol-4-yl)-2-oxopropyl phosphate + L-glutamate</text>
        <dbReference type="Rhea" id="RHEA:23744"/>
        <dbReference type="ChEBI" id="CHEBI:16810"/>
        <dbReference type="ChEBI" id="CHEBI:29985"/>
        <dbReference type="ChEBI" id="CHEBI:57766"/>
        <dbReference type="ChEBI" id="CHEBI:57980"/>
        <dbReference type="EC" id="2.6.1.9"/>
    </reaction>
</comment>
<evidence type="ECO:0000256" key="9">
    <source>
        <dbReference type="ARBA" id="ARBA00022898"/>
    </source>
</evidence>
<evidence type="ECO:0000313" key="14">
    <source>
        <dbReference type="EMBL" id="REE02056.1"/>
    </source>
</evidence>
<evidence type="ECO:0000256" key="2">
    <source>
        <dbReference type="ARBA" id="ARBA00005011"/>
    </source>
</evidence>
<dbReference type="AlphaFoldDB" id="A0A3D9L8Q4"/>